<proteinExistence type="predicted"/>
<feature type="domain" description="LUD" evidence="1">
    <location>
        <begin position="54"/>
        <end position="208"/>
    </location>
</feature>
<dbReference type="RefSeq" id="WP_006371616.1">
    <property type="nucleotide sequence ID" value="NZ_CP085887.1"/>
</dbReference>
<comment type="caution">
    <text evidence="2">The sequence shown here is derived from an EMBL/GenBank/DDBJ whole genome shotgun (WGS) entry which is preliminary data.</text>
</comment>
<gene>
    <name evidence="2" type="ORF">HGA05_14780</name>
</gene>
<dbReference type="SUPFAM" id="SSF100950">
    <property type="entry name" value="NagB/RpiA/CoA transferase-like"/>
    <property type="match status" value="1"/>
</dbReference>
<accession>A0A846WPC5</accession>
<dbReference type="InterPro" id="IPR024185">
    <property type="entry name" value="FTHF_cligase-like_sf"/>
</dbReference>
<name>A0A846WPC5_9ACTN</name>
<dbReference type="EMBL" id="JAAXPC010000008">
    <property type="protein sequence ID" value="NKY02836.1"/>
    <property type="molecule type" value="Genomic_DNA"/>
</dbReference>
<dbReference type="InterPro" id="IPR003741">
    <property type="entry name" value="LUD_dom"/>
</dbReference>
<dbReference type="PANTHER" id="PTHR43682:SF1">
    <property type="entry name" value="LACTATE UTILIZATION PROTEIN C"/>
    <property type="match status" value="1"/>
</dbReference>
<evidence type="ECO:0000313" key="2">
    <source>
        <dbReference type="EMBL" id="NKY02836.1"/>
    </source>
</evidence>
<evidence type="ECO:0000259" key="1">
    <source>
        <dbReference type="Pfam" id="PF02589"/>
    </source>
</evidence>
<dbReference type="Proteomes" id="UP000563898">
    <property type="component" value="Unassembled WGS sequence"/>
</dbReference>
<organism evidence="2 3">
    <name type="scientific">Gordonia polyisoprenivorans</name>
    <dbReference type="NCBI Taxonomy" id="84595"/>
    <lineage>
        <taxon>Bacteria</taxon>
        <taxon>Bacillati</taxon>
        <taxon>Actinomycetota</taxon>
        <taxon>Actinomycetes</taxon>
        <taxon>Mycobacteriales</taxon>
        <taxon>Gordoniaceae</taxon>
        <taxon>Gordonia</taxon>
    </lineage>
</organism>
<dbReference type="Gene3D" id="3.40.50.10420">
    <property type="entry name" value="NagB/RpiA/CoA transferase-like"/>
    <property type="match status" value="1"/>
</dbReference>
<dbReference type="AlphaFoldDB" id="A0A846WPC5"/>
<sequence length="209" mass="22140">MSAREEILTRVRAAISDVDDATRESDIDWDYGQAVPTGDLDTVERFAERVADYRAVVERVGEHDLAQRISAALADVDGPVLADPALRSLLGVEENWIDDETLSPTQLDRVGAVVTTAAVGIANTGTIVLDHGAGQGRRALSLVPDVHLCIVDAAQIVSDVPEAVARLIADGAAARPQTWISGPSATSDIELDRVEGVHGPRTLHVVIVG</sequence>
<dbReference type="InterPro" id="IPR037171">
    <property type="entry name" value="NagB/RpiA_transferase-like"/>
</dbReference>
<dbReference type="Pfam" id="PF02589">
    <property type="entry name" value="LUD_dom"/>
    <property type="match status" value="1"/>
</dbReference>
<reference evidence="2 3" key="1">
    <citation type="submission" date="2020-04" db="EMBL/GenBank/DDBJ databases">
        <title>MicrobeNet Type strains.</title>
        <authorList>
            <person name="Nicholson A.C."/>
        </authorList>
    </citation>
    <scope>NUCLEOTIDE SEQUENCE [LARGE SCALE GENOMIC DNA]</scope>
    <source>
        <strain evidence="2 3">ATCC BAA-14</strain>
    </source>
</reference>
<dbReference type="PANTHER" id="PTHR43682">
    <property type="entry name" value="LACTATE UTILIZATION PROTEIN C"/>
    <property type="match status" value="1"/>
</dbReference>
<evidence type="ECO:0000313" key="3">
    <source>
        <dbReference type="Proteomes" id="UP000563898"/>
    </source>
</evidence>
<protein>
    <submittedName>
        <fullName evidence="2">LUD domain-containing protein</fullName>
    </submittedName>
</protein>